<evidence type="ECO:0000256" key="1">
    <source>
        <dbReference type="SAM" id="Phobius"/>
    </source>
</evidence>
<accession>A0A5K7YM59</accession>
<keyword evidence="3" id="KW-1185">Reference proteome</keyword>
<gene>
    <name evidence="2" type="ORF">DSCA_13740</name>
</gene>
<evidence type="ECO:0000313" key="3">
    <source>
        <dbReference type="Proteomes" id="UP000427906"/>
    </source>
</evidence>
<dbReference type="NCBIfam" id="TIGR02532">
    <property type="entry name" value="IV_pilin_GFxxxE"/>
    <property type="match status" value="1"/>
</dbReference>
<proteinExistence type="predicted"/>
<dbReference type="Proteomes" id="UP000427906">
    <property type="component" value="Chromosome"/>
</dbReference>
<dbReference type="Pfam" id="PF07963">
    <property type="entry name" value="N_methyl"/>
    <property type="match status" value="1"/>
</dbReference>
<keyword evidence="1" id="KW-0472">Membrane</keyword>
<feature type="transmembrane region" description="Helical" evidence="1">
    <location>
        <begin position="20"/>
        <end position="41"/>
    </location>
</feature>
<dbReference type="OrthoDB" id="5419498at2"/>
<dbReference type="EMBL" id="AP021874">
    <property type="protein sequence ID" value="BBO67444.1"/>
    <property type="molecule type" value="Genomic_DNA"/>
</dbReference>
<dbReference type="RefSeq" id="WP_155315703.1">
    <property type="nucleotide sequence ID" value="NZ_AP021874.1"/>
</dbReference>
<keyword evidence="1" id="KW-0812">Transmembrane</keyword>
<dbReference type="KEGG" id="dalk:DSCA_13740"/>
<protein>
    <recommendedName>
        <fullName evidence="4">Type II secretion system protein J</fullName>
    </recommendedName>
</protein>
<reference evidence="2 3" key="1">
    <citation type="submission" date="2019-11" db="EMBL/GenBank/DDBJ databases">
        <title>Comparative genomics of hydrocarbon-degrading Desulfosarcina strains.</title>
        <authorList>
            <person name="Watanabe M."/>
            <person name="Kojima H."/>
            <person name="Fukui M."/>
        </authorList>
    </citation>
    <scope>NUCLEOTIDE SEQUENCE [LARGE SCALE GENOMIC DNA]</scope>
    <source>
        <strain evidence="2 3">PL12</strain>
    </source>
</reference>
<keyword evidence="1" id="KW-1133">Transmembrane helix</keyword>
<name>A0A5K7YM59_9BACT</name>
<sequence length="234" mass="25981">MNSRQPHTPTVPGSASGFTLMEILVAIFIFALLITTIFGSFRAVFSSADAVGGDVAVFASARTCLGRMATDLSGLYISDYPRYAKPEFNEPEDPYRFVGDVSDLAGSSFGLLQFASLAHLPINRDYRQGVGRIVYYVVQQPDESLVLRRADHLYPFPEFEPSEDDPILCDRLLALEFEYMDADGESSDRWDSESADTEYATPRSVAVRLTVGQPSRPTTFSTRIPLHVYRKAAE</sequence>
<dbReference type="AlphaFoldDB" id="A0A5K7YM59"/>
<organism evidence="2 3">
    <name type="scientific">Desulfosarcina alkanivorans</name>
    <dbReference type="NCBI Taxonomy" id="571177"/>
    <lineage>
        <taxon>Bacteria</taxon>
        <taxon>Pseudomonadati</taxon>
        <taxon>Thermodesulfobacteriota</taxon>
        <taxon>Desulfobacteria</taxon>
        <taxon>Desulfobacterales</taxon>
        <taxon>Desulfosarcinaceae</taxon>
        <taxon>Desulfosarcina</taxon>
    </lineage>
</organism>
<evidence type="ECO:0000313" key="2">
    <source>
        <dbReference type="EMBL" id="BBO67444.1"/>
    </source>
</evidence>
<evidence type="ECO:0008006" key="4">
    <source>
        <dbReference type="Google" id="ProtNLM"/>
    </source>
</evidence>
<dbReference type="InterPro" id="IPR012902">
    <property type="entry name" value="N_methyl_site"/>
</dbReference>